<evidence type="ECO:0000259" key="7">
    <source>
        <dbReference type="PROSITE" id="PS51085"/>
    </source>
</evidence>
<dbReference type="GO" id="GO:0009055">
    <property type="term" value="F:electron transfer activity"/>
    <property type="evidence" value="ECO:0007669"/>
    <property type="project" value="TreeGrafter"/>
</dbReference>
<evidence type="ECO:0000256" key="3">
    <source>
        <dbReference type="ARBA" id="ARBA00022723"/>
    </source>
</evidence>
<dbReference type="PROSITE" id="PS51085">
    <property type="entry name" value="2FE2S_FER_2"/>
    <property type="match status" value="1"/>
</dbReference>
<dbReference type="GO" id="GO:0046872">
    <property type="term" value="F:metal ion binding"/>
    <property type="evidence" value="ECO:0007669"/>
    <property type="project" value="UniProtKB-KW"/>
</dbReference>
<feature type="domain" description="2Fe-2S ferredoxin-type" evidence="7">
    <location>
        <begin position="27"/>
        <end position="139"/>
    </location>
</feature>
<organism evidence="8">
    <name type="scientific">Lotharella globosa</name>
    <dbReference type="NCBI Taxonomy" id="91324"/>
    <lineage>
        <taxon>Eukaryota</taxon>
        <taxon>Sar</taxon>
        <taxon>Rhizaria</taxon>
        <taxon>Cercozoa</taxon>
        <taxon>Chlorarachniophyceae</taxon>
        <taxon>Lotharella</taxon>
    </lineage>
</organism>
<dbReference type="InterPro" id="IPR036010">
    <property type="entry name" value="2Fe-2S_ferredoxin-like_sf"/>
</dbReference>
<dbReference type="EMBL" id="HBIV01037908">
    <property type="protein sequence ID" value="CAE0675219.1"/>
    <property type="molecule type" value="Transcribed_RNA"/>
</dbReference>
<dbReference type="InterPro" id="IPR001041">
    <property type="entry name" value="2Fe-2S_ferredoxin-type"/>
</dbReference>
<comment type="similarity">
    <text evidence="1">Belongs to the adrenodoxin/putidaredoxin family.</text>
</comment>
<evidence type="ECO:0000256" key="6">
    <source>
        <dbReference type="ARBA" id="ARBA00034078"/>
    </source>
</evidence>
<keyword evidence="5" id="KW-0411">Iron-sulfur</keyword>
<evidence type="ECO:0000256" key="4">
    <source>
        <dbReference type="ARBA" id="ARBA00023004"/>
    </source>
</evidence>
<keyword evidence="2" id="KW-0001">2Fe-2S</keyword>
<dbReference type="PANTHER" id="PTHR23426">
    <property type="entry name" value="FERREDOXIN/ADRENODOXIN"/>
    <property type="match status" value="1"/>
</dbReference>
<dbReference type="CDD" id="cd00207">
    <property type="entry name" value="fer2"/>
    <property type="match status" value="1"/>
</dbReference>
<dbReference type="PANTHER" id="PTHR23426:SF65">
    <property type="entry name" value="FERREDOXIN-2, MITOCHONDRIAL"/>
    <property type="match status" value="1"/>
</dbReference>
<dbReference type="InterPro" id="IPR001055">
    <property type="entry name" value="Adrenodoxin-like"/>
</dbReference>
<dbReference type="Gene3D" id="3.10.20.30">
    <property type="match status" value="1"/>
</dbReference>
<comment type="cofactor">
    <cofactor evidence="6">
        <name>[2Fe-2S] cluster</name>
        <dbReference type="ChEBI" id="CHEBI:190135"/>
    </cofactor>
</comment>
<dbReference type="SUPFAM" id="SSF54292">
    <property type="entry name" value="2Fe-2S ferredoxin-like"/>
    <property type="match status" value="1"/>
</dbReference>
<name>A0A6U3AU55_9EUKA</name>
<dbReference type="AlphaFoldDB" id="A0A6U3AU55"/>
<evidence type="ECO:0000256" key="1">
    <source>
        <dbReference type="ARBA" id="ARBA00010914"/>
    </source>
</evidence>
<sequence length="148" mass="16506">MMRRCTALFRGLAREQRAAFSTMPKTIKITYVNTAGDRVTVDGKAGQNLLQVARDHNIDLYGPCNGGGQSSEDYGEGPCCTECRVFIAKEFQDKVNPINGEEIEILDWCEDADENSRLACQVVLSEDCDGMTVALPEWDKESYWNKIG</sequence>
<gene>
    <name evidence="8" type="ORF">LGLO00237_LOCUS26995</name>
</gene>
<dbReference type="GO" id="GO:0140647">
    <property type="term" value="P:P450-containing electron transport chain"/>
    <property type="evidence" value="ECO:0007669"/>
    <property type="project" value="InterPro"/>
</dbReference>
<evidence type="ECO:0000256" key="2">
    <source>
        <dbReference type="ARBA" id="ARBA00022714"/>
    </source>
</evidence>
<proteinExistence type="inferred from homology"/>
<evidence type="ECO:0000313" key="8">
    <source>
        <dbReference type="EMBL" id="CAE0675219.1"/>
    </source>
</evidence>
<dbReference type="InterPro" id="IPR012675">
    <property type="entry name" value="Beta-grasp_dom_sf"/>
</dbReference>
<reference evidence="8" key="1">
    <citation type="submission" date="2021-01" db="EMBL/GenBank/DDBJ databases">
        <authorList>
            <person name="Corre E."/>
            <person name="Pelletier E."/>
            <person name="Niang G."/>
            <person name="Scheremetjew M."/>
            <person name="Finn R."/>
            <person name="Kale V."/>
            <person name="Holt S."/>
            <person name="Cochrane G."/>
            <person name="Meng A."/>
            <person name="Brown T."/>
            <person name="Cohen L."/>
        </authorList>
    </citation>
    <scope>NUCLEOTIDE SEQUENCE</scope>
    <source>
        <strain evidence="8">CCCM811</strain>
    </source>
</reference>
<dbReference type="GO" id="GO:0005739">
    <property type="term" value="C:mitochondrion"/>
    <property type="evidence" value="ECO:0007669"/>
    <property type="project" value="TreeGrafter"/>
</dbReference>
<evidence type="ECO:0000256" key="5">
    <source>
        <dbReference type="ARBA" id="ARBA00023014"/>
    </source>
</evidence>
<protein>
    <recommendedName>
        <fullName evidence="7">2Fe-2S ferredoxin-type domain-containing protein</fullName>
    </recommendedName>
</protein>
<accession>A0A6U3AU55</accession>
<keyword evidence="3" id="KW-0479">Metal-binding</keyword>
<keyword evidence="4" id="KW-0408">Iron</keyword>
<dbReference type="GO" id="GO:0051537">
    <property type="term" value="F:2 iron, 2 sulfur cluster binding"/>
    <property type="evidence" value="ECO:0007669"/>
    <property type="project" value="UniProtKB-KW"/>
</dbReference>